<name>A0A2I0ABH0_9ASPA</name>
<protein>
    <submittedName>
        <fullName evidence="2">Uncharacterized protein</fullName>
    </submittedName>
</protein>
<dbReference type="InterPro" id="IPR037500">
    <property type="entry name" value="Msp1"/>
</dbReference>
<dbReference type="PANTHER" id="PTHR35768:SF1">
    <property type="entry name" value="PROTEIN MULTIPOLAR SPINDLE 1"/>
    <property type="match status" value="1"/>
</dbReference>
<dbReference type="GO" id="GO:0007140">
    <property type="term" value="P:male meiotic nuclear division"/>
    <property type="evidence" value="ECO:0007669"/>
    <property type="project" value="TreeGrafter"/>
</dbReference>
<feature type="coiled-coil region" evidence="1">
    <location>
        <begin position="40"/>
        <end position="67"/>
    </location>
</feature>
<keyword evidence="1" id="KW-0175">Coiled coil</keyword>
<evidence type="ECO:0000256" key="1">
    <source>
        <dbReference type="SAM" id="Coils"/>
    </source>
</evidence>
<evidence type="ECO:0000313" key="2">
    <source>
        <dbReference type="EMBL" id="PKA52890.1"/>
    </source>
</evidence>
<reference evidence="2 3" key="1">
    <citation type="journal article" date="2017" name="Nature">
        <title>The Apostasia genome and the evolution of orchids.</title>
        <authorList>
            <person name="Zhang G.Q."/>
            <person name="Liu K.W."/>
            <person name="Li Z."/>
            <person name="Lohaus R."/>
            <person name="Hsiao Y.Y."/>
            <person name="Niu S.C."/>
            <person name="Wang J.Y."/>
            <person name="Lin Y.C."/>
            <person name="Xu Q."/>
            <person name="Chen L.J."/>
            <person name="Yoshida K."/>
            <person name="Fujiwara S."/>
            <person name="Wang Z.W."/>
            <person name="Zhang Y.Q."/>
            <person name="Mitsuda N."/>
            <person name="Wang M."/>
            <person name="Liu G.H."/>
            <person name="Pecoraro L."/>
            <person name="Huang H.X."/>
            <person name="Xiao X.J."/>
            <person name="Lin M."/>
            <person name="Wu X.Y."/>
            <person name="Wu W.L."/>
            <person name="Chen Y.Y."/>
            <person name="Chang S.B."/>
            <person name="Sakamoto S."/>
            <person name="Ohme-Takagi M."/>
            <person name="Yagi M."/>
            <person name="Zeng S.J."/>
            <person name="Shen C.Y."/>
            <person name="Yeh C.M."/>
            <person name="Luo Y.B."/>
            <person name="Tsai W.C."/>
            <person name="Van de Peer Y."/>
            <person name="Liu Z.J."/>
        </authorList>
    </citation>
    <scope>NUCLEOTIDE SEQUENCE [LARGE SCALE GENOMIC DNA]</scope>
    <source>
        <strain evidence="3">cv. Shenzhen</strain>
        <tissue evidence="2">Stem</tissue>
    </source>
</reference>
<dbReference type="GO" id="GO:0007059">
    <property type="term" value="P:chromosome segregation"/>
    <property type="evidence" value="ECO:0007669"/>
    <property type="project" value="TreeGrafter"/>
</dbReference>
<evidence type="ECO:0000313" key="3">
    <source>
        <dbReference type="Proteomes" id="UP000236161"/>
    </source>
</evidence>
<dbReference type="AlphaFoldDB" id="A0A2I0ABH0"/>
<dbReference type="GO" id="GO:0042138">
    <property type="term" value="P:meiotic DNA double-strand break formation"/>
    <property type="evidence" value="ECO:0007669"/>
    <property type="project" value="InterPro"/>
</dbReference>
<accession>A0A2I0ABH0</accession>
<dbReference type="PANTHER" id="PTHR35768">
    <property type="entry name" value="PROTEIN MULTIPOLAR SPINDLE 1"/>
    <property type="match status" value="1"/>
</dbReference>
<keyword evidence="3" id="KW-1185">Reference proteome</keyword>
<sequence>MASAPVWSSDPSSLKVAIAIALHRLKNTQQQASSSAETDSERWKKKAKERKREIRRLREELRLLEDGKASQVVPEIASCRCNFFDGCGSLKSSDNGSRDHWIDDVLRRRSLTEFDEENEIERLGTSVDFLVELADGISLKGNCIHLIFLSVAWKILLLRTSIKFLSNLLVQGELTLPFLQFSIKQ</sequence>
<gene>
    <name evidence="2" type="ORF">AXF42_Ash001871</name>
</gene>
<organism evidence="2 3">
    <name type="scientific">Apostasia shenzhenica</name>
    <dbReference type="NCBI Taxonomy" id="1088818"/>
    <lineage>
        <taxon>Eukaryota</taxon>
        <taxon>Viridiplantae</taxon>
        <taxon>Streptophyta</taxon>
        <taxon>Embryophyta</taxon>
        <taxon>Tracheophyta</taxon>
        <taxon>Spermatophyta</taxon>
        <taxon>Magnoliopsida</taxon>
        <taxon>Liliopsida</taxon>
        <taxon>Asparagales</taxon>
        <taxon>Orchidaceae</taxon>
        <taxon>Apostasioideae</taxon>
        <taxon>Apostasia</taxon>
    </lineage>
</organism>
<dbReference type="GO" id="GO:0000212">
    <property type="term" value="P:meiotic spindle organization"/>
    <property type="evidence" value="ECO:0007669"/>
    <property type="project" value="InterPro"/>
</dbReference>
<dbReference type="STRING" id="1088818.A0A2I0ABH0"/>
<dbReference type="Proteomes" id="UP000236161">
    <property type="component" value="Unassembled WGS sequence"/>
</dbReference>
<dbReference type="EMBL" id="KZ452001">
    <property type="protein sequence ID" value="PKA52890.1"/>
    <property type="molecule type" value="Genomic_DNA"/>
</dbReference>
<proteinExistence type="predicted"/>
<dbReference type="OrthoDB" id="1913471at2759"/>